<feature type="transmembrane region" description="Helical" evidence="6">
    <location>
        <begin position="257"/>
        <end position="277"/>
    </location>
</feature>
<evidence type="ECO:0000256" key="7">
    <source>
        <dbReference type="SAM" id="MobiDB-lite"/>
    </source>
</evidence>
<evidence type="ECO:0000256" key="6">
    <source>
        <dbReference type="RuleBase" id="RU361157"/>
    </source>
</evidence>
<comment type="subcellular location">
    <subcellularLocation>
        <location evidence="6">Cell membrane</location>
        <topology evidence="6">Multi-pass membrane protein</topology>
    </subcellularLocation>
    <subcellularLocation>
        <location evidence="1">Membrane</location>
        <topology evidence="1">Multi-pass membrane protein</topology>
    </subcellularLocation>
</comment>
<name>A0ABS3VMS8_MICEH</name>
<reference evidence="9 10" key="1">
    <citation type="submission" date="2019-12" db="EMBL/GenBank/DDBJ databases">
        <title>Whole genome sequencing of endophytic Actinobacterium Micromonospora sp. MPMI6T.</title>
        <authorList>
            <person name="Evv R."/>
            <person name="Podile A.R."/>
        </authorList>
    </citation>
    <scope>NUCLEOTIDE SEQUENCE [LARGE SCALE GENOMIC DNA]</scope>
    <source>
        <strain evidence="9 10">MPMI6</strain>
    </source>
</reference>
<dbReference type="InterPro" id="IPR013525">
    <property type="entry name" value="ABC2_TM"/>
</dbReference>
<keyword evidence="4 6" id="KW-0472">Membrane</keyword>
<keyword evidence="6" id="KW-0813">Transport</keyword>
<gene>
    <name evidence="9" type="ORF">GSF22_07390</name>
</gene>
<dbReference type="Pfam" id="PF01061">
    <property type="entry name" value="ABC2_membrane"/>
    <property type="match status" value="1"/>
</dbReference>
<dbReference type="PANTHER" id="PTHR43229">
    <property type="entry name" value="NODULATION PROTEIN J"/>
    <property type="match status" value="1"/>
</dbReference>
<comment type="caution">
    <text evidence="9">The sequence shown here is derived from an EMBL/GenBank/DDBJ whole genome shotgun (WGS) entry which is preliminary data.</text>
</comment>
<dbReference type="InterPro" id="IPR051784">
    <property type="entry name" value="Nod_factor_ABC_transporter"/>
</dbReference>
<proteinExistence type="inferred from homology"/>
<evidence type="ECO:0000256" key="3">
    <source>
        <dbReference type="ARBA" id="ARBA00022989"/>
    </source>
</evidence>
<evidence type="ECO:0000256" key="2">
    <source>
        <dbReference type="ARBA" id="ARBA00022692"/>
    </source>
</evidence>
<dbReference type="Proteomes" id="UP000823521">
    <property type="component" value="Unassembled WGS sequence"/>
</dbReference>
<keyword evidence="3 6" id="KW-1133">Transmembrane helix</keyword>
<keyword evidence="10" id="KW-1185">Reference proteome</keyword>
<accession>A0ABS3VMS8</accession>
<dbReference type="PROSITE" id="PS51012">
    <property type="entry name" value="ABC_TM2"/>
    <property type="match status" value="1"/>
</dbReference>
<organism evidence="9 10">
    <name type="scientific">Micromonospora echinofusca</name>
    <dbReference type="NCBI Taxonomy" id="47858"/>
    <lineage>
        <taxon>Bacteria</taxon>
        <taxon>Bacillati</taxon>
        <taxon>Actinomycetota</taxon>
        <taxon>Actinomycetes</taxon>
        <taxon>Micromonosporales</taxon>
        <taxon>Micromonosporaceae</taxon>
        <taxon>Micromonospora</taxon>
    </lineage>
</organism>
<evidence type="ECO:0000313" key="10">
    <source>
        <dbReference type="Proteomes" id="UP000823521"/>
    </source>
</evidence>
<dbReference type="InterPro" id="IPR047817">
    <property type="entry name" value="ABC2_TM_bact-type"/>
</dbReference>
<keyword evidence="6" id="KW-1003">Cell membrane</keyword>
<evidence type="ECO:0000256" key="1">
    <source>
        <dbReference type="ARBA" id="ARBA00004141"/>
    </source>
</evidence>
<feature type="transmembrane region" description="Helical" evidence="6">
    <location>
        <begin position="45"/>
        <end position="64"/>
    </location>
</feature>
<dbReference type="EMBL" id="WVUH01000039">
    <property type="protein sequence ID" value="MBO4205829.1"/>
    <property type="molecule type" value="Genomic_DNA"/>
</dbReference>
<feature type="transmembrane region" description="Helical" evidence="6">
    <location>
        <begin position="76"/>
        <end position="102"/>
    </location>
</feature>
<feature type="transmembrane region" description="Helical" evidence="6">
    <location>
        <begin position="160"/>
        <end position="181"/>
    </location>
</feature>
<evidence type="ECO:0000313" key="9">
    <source>
        <dbReference type="EMBL" id="MBO4205829.1"/>
    </source>
</evidence>
<comment type="similarity">
    <text evidence="6">Belongs to the ABC-2 integral membrane protein family.</text>
</comment>
<sequence length="285" mass="30501">MTSTAVVDAPARTGSTRTPRLPSTLQVGLSRGMIELKQFFRQKDAVIFTFAFPAFLTFMLGTIYDEPAHGTDVTMSQIFAAGMIAYGILSTAFISMGVGISVDREDGTLKRLRGTPVTAGAYFIGKIILVAVAAIAETVLLLAVGVLLFDVELPTDPARWLTFAWLLPLSIVSCTLLGIAASSLARSAKSAPAVLNLPAIGLQFISGIFVHIAALPDAMVQVAAFFPVKWMGQGFRSVFLPDSMAAQEAAGAWEHGMTALVLGAWCVIGLVLCLVTFRWTERRTR</sequence>
<feature type="transmembrane region" description="Helical" evidence="6">
    <location>
        <begin position="193"/>
        <end position="214"/>
    </location>
</feature>
<evidence type="ECO:0000256" key="5">
    <source>
        <dbReference type="ARBA" id="ARBA00023251"/>
    </source>
</evidence>
<dbReference type="PIRSF" id="PIRSF006648">
    <property type="entry name" value="DrrB"/>
    <property type="match status" value="1"/>
</dbReference>
<feature type="region of interest" description="Disordered" evidence="7">
    <location>
        <begin position="1"/>
        <end position="20"/>
    </location>
</feature>
<keyword evidence="5" id="KW-0046">Antibiotic resistance</keyword>
<protein>
    <recommendedName>
        <fullName evidence="6">Transport permease protein</fullName>
    </recommendedName>
</protein>
<keyword evidence="2 6" id="KW-0812">Transmembrane</keyword>
<feature type="transmembrane region" description="Helical" evidence="6">
    <location>
        <begin position="123"/>
        <end position="148"/>
    </location>
</feature>
<feature type="domain" description="ABC transmembrane type-2" evidence="8">
    <location>
        <begin position="44"/>
        <end position="280"/>
    </location>
</feature>
<dbReference type="InterPro" id="IPR000412">
    <property type="entry name" value="ABC_2_transport"/>
</dbReference>
<evidence type="ECO:0000259" key="8">
    <source>
        <dbReference type="PROSITE" id="PS51012"/>
    </source>
</evidence>
<dbReference type="PANTHER" id="PTHR43229:SF6">
    <property type="entry name" value="ABC-TYPE MULTIDRUG TRANSPORT SYSTEM, PERMEASE COMPONENT"/>
    <property type="match status" value="1"/>
</dbReference>
<evidence type="ECO:0000256" key="4">
    <source>
        <dbReference type="ARBA" id="ARBA00023136"/>
    </source>
</evidence>